<evidence type="ECO:0000256" key="9">
    <source>
        <dbReference type="ARBA" id="ARBA00049861"/>
    </source>
</evidence>
<comment type="caution">
    <text evidence="12">The sequence shown here is derived from an EMBL/GenBank/DDBJ whole genome shotgun (WGS) entry which is preliminary data.</text>
</comment>
<dbReference type="InterPro" id="IPR002734">
    <property type="entry name" value="RibDG_C"/>
</dbReference>
<dbReference type="GO" id="GO:0008835">
    <property type="term" value="F:diaminohydroxyphosphoribosylaminopyrimidine deaminase activity"/>
    <property type="evidence" value="ECO:0007669"/>
    <property type="project" value="UniProtKB-EC"/>
</dbReference>
<dbReference type="InterPro" id="IPR050765">
    <property type="entry name" value="Riboflavin_Biosynth_HTPR"/>
</dbReference>
<evidence type="ECO:0000313" key="13">
    <source>
        <dbReference type="Proteomes" id="UP000319769"/>
    </source>
</evidence>
<dbReference type="GO" id="GO:0009231">
    <property type="term" value="P:riboflavin biosynthetic process"/>
    <property type="evidence" value="ECO:0007669"/>
    <property type="project" value="UniProtKB-UniPathway"/>
</dbReference>
<dbReference type="UniPathway" id="UPA00275">
    <property type="reaction ID" value="UER00401"/>
</dbReference>
<dbReference type="PANTHER" id="PTHR38011:SF7">
    <property type="entry name" value="2,5-DIAMINO-6-RIBOSYLAMINO-4(3H)-PYRIMIDINONE 5'-PHOSPHATE REDUCTASE"/>
    <property type="match status" value="1"/>
</dbReference>
<dbReference type="RefSeq" id="WP_144759774.1">
    <property type="nucleotide sequence ID" value="NZ_VMNW02000082.1"/>
</dbReference>
<dbReference type="EMBL" id="VMNW02000082">
    <property type="protein sequence ID" value="KAA9152888.1"/>
    <property type="molecule type" value="Genomic_DNA"/>
</dbReference>
<keyword evidence="13" id="KW-1185">Reference proteome</keyword>
<comment type="similarity">
    <text evidence="3">In the N-terminal section; belongs to the cytidine and deoxycytidylate deaminase family.</text>
</comment>
<dbReference type="Gene3D" id="3.40.430.10">
    <property type="entry name" value="Dihydrofolate Reductase, subunit A"/>
    <property type="match status" value="1"/>
</dbReference>
<dbReference type="InterPro" id="IPR002125">
    <property type="entry name" value="CMP_dCMP_dom"/>
</dbReference>
<evidence type="ECO:0000256" key="4">
    <source>
        <dbReference type="ARBA" id="ARBA00007417"/>
    </source>
</evidence>
<dbReference type="Pfam" id="PF00383">
    <property type="entry name" value="dCMP_cyt_deam_1"/>
    <property type="match status" value="1"/>
</dbReference>
<comment type="catalytic activity">
    <reaction evidence="10">
        <text>2,5-diamino-6-hydroxy-4-(5-phosphoribosylamino)-pyrimidine + H2O + H(+) = 5-amino-6-(5-phospho-D-ribosylamino)uracil + NH4(+)</text>
        <dbReference type="Rhea" id="RHEA:21868"/>
        <dbReference type="ChEBI" id="CHEBI:15377"/>
        <dbReference type="ChEBI" id="CHEBI:15378"/>
        <dbReference type="ChEBI" id="CHEBI:28938"/>
        <dbReference type="ChEBI" id="CHEBI:58453"/>
        <dbReference type="ChEBI" id="CHEBI:58614"/>
        <dbReference type="EC" id="3.5.4.26"/>
    </reaction>
</comment>
<organism evidence="12 13">
    <name type="scientific">Amycolatopsis acidicola</name>
    <dbReference type="NCBI Taxonomy" id="2596893"/>
    <lineage>
        <taxon>Bacteria</taxon>
        <taxon>Bacillati</taxon>
        <taxon>Actinomycetota</taxon>
        <taxon>Actinomycetes</taxon>
        <taxon>Pseudonocardiales</taxon>
        <taxon>Pseudonocardiaceae</taxon>
        <taxon>Amycolatopsis</taxon>
    </lineage>
</organism>
<evidence type="ECO:0000259" key="11">
    <source>
        <dbReference type="PROSITE" id="PS51747"/>
    </source>
</evidence>
<dbReference type="GO" id="GO:0008703">
    <property type="term" value="F:5-amino-6-(5-phosphoribosylamino)uracil reductase activity"/>
    <property type="evidence" value="ECO:0007669"/>
    <property type="project" value="UniProtKB-EC"/>
</dbReference>
<dbReference type="PROSITE" id="PS51747">
    <property type="entry name" value="CYT_DCMP_DEAMINASES_2"/>
    <property type="match status" value="1"/>
</dbReference>
<dbReference type="InterPro" id="IPR024072">
    <property type="entry name" value="DHFR-like_dom_sf"/>
</dbReference>
<dbReference type="PANTHER" id="PTHR38011">
    <property type="entry name" value="DIHYDROFOLATE REDUCTASE FAMILY PROTEIN (AFU_ORTHOLOGUE AFUA_8G06820)"/>
    <property type="match status" value="1"/>
</dbReference>
<name>A0A5N0UR37_9PSEU</name>
<evidence type="ECO:0000256" key="2">
    <source>
        <dbReference type="ARBA" id="ARBA00004882"/>
    </source>
</evidence>
<evidence type="ECO:0000256" key="8">
    <source>
        <dbReference type="ARBA" id="ARBA00023002"/>
    </source>
</evidence>
<reference evidence="12" key="1">
    <citation type="submission" date="2019-09" db="EMBL/GenBank/DDBJ databases">
        <authorList>
            <person name="Teo W.F.A."/>
            <person name="Duangmal K."/>
        </authorList>
    </citation>
    <scope>NUCLEOTIDE SEQUENCE [LARGE SCALE GENOMIC DNA]</scope>
    <source>
        <strain evidence="12">K81G1</strain>
    </source>
</reference>
<keyword evidence="7" id="KW-0521">NADP</keyword>
<dbReference type="SUPFAM" id="SSF53597">
    <property type="entry name" value="Dihydrofolate reductase-like"/>
    <property type="match status" value="1"/>
</dbReference>
<dbReference type="Pfam" id="PF01872">
    <property type="entry name" value="RibD_C"/>
    <property type="match status" value="1"/>
</dbReference>
<comment type="function">
    <text evidence="1">Converts 2,5-diamino-6-(ribosylamino)-4(3h)-pyrimidinone 5'-phosphate into 5-amino-6-(ribosylamino)-2,4(1h,3h)-pyrimidinedione 5'-phosphate.</text>
</comment>
<evidence type="ECO:0000256" key="6">
    <source>
        <dbReference type="ARBA" id="ARBA00019930"/>
    </source>
</evidence>
<dbReference type="Gene3D" id="3.40.140.10">
    <property type="entry name" value="Cytidine Deaminase, domain 2"/>
    <property type="match status" value="1"/>
</dbReference>
<evidence type="ECO:0000256" key="7">
    <source>
        <dbReference type="ARBA" id="ARBA00022857"/>
    </source>
</evidence>
<dbReference type="SUPFAM" id="SSF53927">
    <property type="entry name" value="Cytidine deaminase-like"/>
    <property type="match status" value="1"/>
</dbReference>
<evidence type="ECO:0000256" key="5">
    <source>
        <dbReference type="ARBA" id="ARBA00012766"/>
    </source>
</evidence>
<proteinExistence type="inferred from homology"/>
<dbReference type="EC" id="3.5.4.26" evidence="5"/>
<protein>
    <recommendedName>
        <fullName evidence="6">Riboflavin biosynthesis protein RibD</fullName>
        <ecNumber evidence="5">3.5.4.26</ecNumber>
    </recommendedName>
</protein>
<comment type="pathway">
    <text evidence="2">Cofactor biosynthesis; riboflavin biosynthesis; 5-amino-6-(D-ribitylamino)uracil from GTP: step 2/4.</text>
</comment>
<evidence type="ECO:0000256" key="10">
    <source>
        <dbReference type="ARBA" id="ARBA00049886"/>
    </source>
</evidence>
<dbReference type="OrthoDB" id="9800865at2"/>
<gene>
    <name evidence="12" type="ORF">FPZ12_035835</name>
</gene>
<evidence type="ECO:0000256" key="1">
    <source>
        <dbReference type="ARBA" id="ARBA00002151"/>
    </source>
</evidence>
<evidence type="ECO:0000256" key="3">
    <source>
        <dbReference type="ARBA" id="ARBA00005259"/>
    </source>
</evidence>
<evidence type="ECO:0000313" key="12">
    <source>
        <dbReference type="EMBL" id="KAA9152888.1"/>
    </source>
</evidence>
<feature type="domain" description="CMP/dCMP-type deaminase" evidence="11">
    <location>
        <begin position="208"/>
        <end position="332"/>
    </location>
</feature>
<accession>A0A5N0UR37</accession>
<dbReference type="AlphaFoldDB" id="A0A5N0UR37"/>
<dbReference type="InterPro" id="IPR016193">
    <property type="entry name" value="Cytidine_deaminase-like"/>
</dbReference>
<comment type="catalytic activity">
    <reaction evidence="9">
        <text>5-amino-6-(5-phospho-D-ribitylamino)uracil + NADP(+) = 5-amino-6-(5-phospho-D-ribosylamino)uracil + NADPH + H(+)</text>
        <dbReference type="Rhea" id="RHEA:17845"/>
        <dbReference type="ChEBI" id="CHEBI:15378"/>
        <dbReference type="ChEBI" id="CHEBI:57783"/>
        <dbReference type="ChEBI" id="CHEBI:58349"/>
        <dbReference type="ChEBI" id="CHEBI:58421"/>
        <dbReference type="ChEBI" id="CHEBI:58453"/>
        <dbReference type="EC" id="1.1.1.193"/>
    </reaction>
</comment>
<dbReference type="Proteomes" id="UP000319769">
    <property type="component" value="Unassembled WGS sequence"/>
</dbReference>
<sequence length="358" mass="38426">MSKRPYVLASAATSLDGYLDDTSDERLLLSSPEDFERVGQVRGGVDAILVGANTIRADNPRLLSRSGPNPVKVTITGSGKLDPEAGFFTTGDVEKLVYAPSSVARRLELPATVVDAGEPLDIHRVLADLAERGIQRLMVEGGSAIHTLFFTEGLVDELQLVIAPFFVGEAGAPRFVGPGSFPQGRMLLAETRQLGDVVLLRYLTGQGATDFTRLREAAELAENCPPSTTFRVGSIVTDSRNTVLATGFSGETDPHDHAEEAALAKLGNDPRLAEATIYSSLEPCSSRASRPLSCTRHILDAGIPRVVFAWREPNLFVDAQGTELLRAAGREVVEIPELAYLVRRANSHLPGVSEEPTA</sequence>
<keyword evidence="8" id="KW-0560">Oxidoreductase</keyword>
<comment type="similarity">
    <text evidence="4">In the C-terminal section; belongs to the HTP reductase family.</text>
</comment>